<dbReference type="EMBL" id="JAUZMY010000037">
    <property type="protein sequence ID" value="MEE2040909.1"/>
    <property type="molecule type" value="Genomic_DNA"/>
</dbReference>
<keyword evidence="1" id="KW-0812">Transmembrane</keyword>
<gene>
    <name evidence="2" type="ORF">Q8791_27180</name>
</gene>
<dbReference type="Proteomes" id="UP001356095">
    <property type="component" value="Unassembled WGS sequence"/>
</dbReference>
<comment type="caution">
    <text evidence="2">The sequence shown here is derived from an EMBL/GenBank/DDBJ whole genome shotgun (WGS) entry which is preliminary data.</text>
</comment>
<feature type="transmembrane region" description="Helical" evidence="1">
    <location>
        <begin position="34"/>
        <end position="52"/>
    </location>
</feature>
<evidence type="ECO:0000313" key="3">
    <source>
        <dbReference type="Proteomes" id="UP001356095"/>
    </source>
</evidence>
<evidence type="ECO:0000313" key="2">
    <source>
        <dbReference type="EMBL" id="MEE2040909.1"/>
    </source>
</evidence>
<keyword evidence="1" id="KW-0472">Membrane</keyword>
<keyword evidence="1" id="KW-1133">Transmembrane helix</keyword>
<evidence type="ECO:0000256" key="1">
    <source>
        <dbReference type="SAM" id="Phobius"/>
    </source>
</evidence>
<dbReference type="RefSeq" id="WP_330094673.1">
    <property type="nucleotide sequence ID" value="NZ_JAUZMY010000037.1"/>
</dbReference>
<proteinExistence type="predicted"/>
<sequence>MPGTRPIPTHVLATALTAALAVVAAVLLGAPDTVVITLGALALACVGAVIALDTARKRR</sequence>
<organism evidence="2 3">
    <name type="scientific">Nocardiopsis codii</name>
    <dbReference type="NCBI Taxonomy" id="3065942"/>
    <lineage>
        <taxon>Bacteria</taxon>
        <taxon>Bacillati</taxon>
        <taxon>Actinomycetota</taxon>
        <taxon>Actinomycetes</taxon>
        <taxon>Streptosporangiales</taxon>
        <taxon>Nocardiopsidaceae</taxon>
        <taxon>Nocardiopsis</taxon>
    </lineage>
</organism>
<name>A0ABU7KF85_9ACTN</name>
<keyword evidence="3" id="KW-1185">Reference proteome</keyword>
<reference evidence="2 3" key="1">
    <citation type="submission" date="2023-08" db="EMBL/GenBank/DDBJ databases">
        <authorList>
            <person name="Girao M."/>
            <person name="Carvalho M.F."/>
        </authorList>
    </citation>
    <scope>NUCLEOTIDE SEQUENCE [LARGE SCALE GENOMIC DNA]</scope>
    <source>
        <strain evidence="2 3">CT-R113</strain>
    </source>
</reference>
<evidence type="ECO:0008006" key="4">
    <source>
        <dbReference type="Google" id="ProtNLM"/>
    </source>
</evidence>
<feature type="transmembrane region" description="Helical" evidence="1">
    <location>
        <begin position="7"/>
        <end position="28"/>
    </location>
</feature>
<protein>
    <recommendedName>
        <fullName evidence="4">Secreted protein</fullName>
    </recommendedName>
</protein>
<accession>A0ABU7KF85</accession>